<comment type="catalytic activity">
    <reaction evidence="8">
        <text>Endonucleolytic cleavage of RNA, removing extra 3' nucleotides from tRNA precursor, generating 3' termini of tRNAs. A 3'-hydroxy group is left at the tRNA terminus and a 5'-phosphoryl group is left at the trailer molecule.</text>
        <dbReference type="EC" id="3.1.26.11"/>
    </reaction>
</comment>
<feature type="binding site" evidence="8">
    <location>
        <position position="270"/>
    </location>
    <ligand>
        <name>Zn(2+)</name>
        <dbReference type="ChEBI" id="CHEBI:29105"/>
        <label>2</label>
        <note>catalytic</note>
    </ligand>
</feature>
<dbReference type="OrthoDB" id="9800940at2"/>
<dbReference type="InterPro" id="IPR013471">
    <property type="entry name" value="RNase_Z/BN"/>
</dbReference>
<keyword evidence="4 8" id="KW-0479">Metal-binding</keyword>
<sequence>MTFQVTILGCSSARPTLSRHHTAHVLNVHEQFFLIDCGEGTQYQLARYGINPLKLNAVFISHLHGDHTYGIFGLLSTMAMMGRQRALEIVAPKPFGEMLRSHFAFFRIELPYPLEIREVDARKSETVWENRVMTVTTVPLRHRVPCCGYLFRERMPGLNVHKETVGFYGLDPRQIAALKRGEDVMLANGLILPNEEAAYRPYEPRSYAFCSDTTPSGKAAAIVEGADLLYHEATYLHADKELAAKTGHSTAWQAARIAGRAGAKHLVLGHYSSRYKELEPLFAEAQAEFPATVLGRDGLVLTLEKDRSLKIGEK</sequence>
<evidence type="ECO:0000256" key="3">
    <source>
        <dbReference type="ARBA" id="ARBA00022722"/>
    </source>
</evidence>
<dbReference type="RefSeq" id="WP_027290121.1">
    <property type="nucleotide sequence ID" value="NZ_CALVFX010000009.1"/>
</dbReference>
<dbReference type="Gene3D" id="3.60.15.10">
    <property type="entry name" value="Ribonuclease Z/Hydroxyacylglutathione hydrolase-like"/>
    <property type="match status" value="1"/>
</dbReference>
<keyword evidence="6 8" id="KW-0378">Hydrolase</keyword>
<dbReference type="PANTHER" id="PTHR46018">
    <property type="entry name" value="ZINC PHOSPHODIESTERASE ELAC PROTEIN 1"/>
    <property type="match status" value="1"/>
</dbReference>
<dbReference type="HAMAP" id="MF_01818">
    <property type="entry name" value="RNase_Z_BN"/>
    <property type="match status" value="1"/>
</dbReference>
<comment type="function">
    <text evidence="8">Zinc phosphodiesterase, which displays some tRNA 3'-processing endonuclease activity. Probably involved in tRNA maturation, by removing a 3'-trailer from precursor tRNA.</text>
</comment>
<evidence type="ECO:0000256" key="4">
    <source>
        <dbReference type="ARBA" id="ARBA00022723"/>
    </source>
</evidence>
<evidence type="ECO:0000256" key="6">
    <source>
        <dbReference type="ARBA" id="ARBA00022801"/>
    </source>
</evidence>
<feature type="binding site" evidence="8">
    <location>
        <position position="212"/>
    </location>
    <ligand>
        <name>Zn(2+)</name>
        <dbReference type="ChEBI" id="CHEBI:29105"/>
        <label>1</label>
        <note>catalytic</note>
    </ligand>
</feature>
<dbReference type="CDD" id="cd07717">
    <property type="entry name" value="RNaseZ_ZiPD-like_MBL-fold"/>
    <property type="match status" value="1"/>
</dbReference>
<feature type="active site" description="Proton acceptor" evidence="8">
    <location>
        <position position="66"/>
    </location>
</feature>
<dbReference type="GO" id="GO:0042781">
    <property type="term" value="F:3'-tRNA processing endoribonuclease activity"/>
    <property type="evidence" value="ECO:0007669"/>
    <property type="project" value="UniProtKB-UniRule"/>
</dbReference>
<comment type="subunit">
    <text evidence="1 8">Homodimer.</text>
</comment>
<evidence type="ECO:0000256" key="8">
    <source>
        <dbReference type="HAMAP-Rule" id="MF_01818"/>
    </source>
</evidence>
<evidence type="ECO:0000256" key="5">
    <source>
        <dbReference type="ARBA" id="ARBA00022759"/>
    </source>
</evidence>
<keyword evidence="10" id="KW-1185">Reference proteome</keyword>
<evidence type="ECO:0000256" key="2">
    <source>
        <dbReference type="ARBA" id="ARBA00022694"/>
    </source>
</evidence>
<evidence type="ECO:0000313" key="9">
    <source>
        <dbReference type="EMBL" id="SUE34026.1"/>
    </source>
</evidence>
<feature type="binding site" evidence="8">
    <location>
        <position position="142"/>
    </location>
    <ligand>
        <name>Zn(2+)</name>
        <dbReference type="ChEBI" id="CHEBI:29105"/>
        <label>1</label>
        <note>catalytic</note>
    </ligand>
</feature>
<dbReference type="GO" id="GO:0008270">
    <property type="term" value="F:zinc ion binding"/>
    <property type="evidence" value="ECO:0007669"/>
    <property type="project" value="UniProtKB-UniRule"/>
</dbReference>
<dbReference type="EMBL" id="UGVL01000001">
    <property type="protein sequence ID" value="SUE34026.1"/>
    <property type="molecule type" value="Genomic_DNA"/>
</dbReference>
<dbReference type="AlphaFoldDB" id="A0A379MRE7"/>
<dbReference type="InterPro" id="IPR036866">
    <property type="entry name" value="RibonucZ/Hydroxyglut_hydro"/>
</dbReference>
<proteinExistence type="inferred from homology"/>
<dbReference type="NCBIfam" id="NF000801">
    <property type="entry name" value="PRK00055.1-3"/>
    <property type="match status" value="1"/>
</dbReference>
<comment type="cofactor">
    <cofactor evidence="8">
        <name>Zn(2+)</name>
        <dbReference type="ChEBI" id="CHEBI:29105"/>
    </cofactor>
    <text evidence="8">Binds 2 Zn(2+) ions.</text>
</comment>
<keyword evidence="3 8" id="KW-0540">Nuclease</keyword>
<feature type="binding site" evidence="8">
    <location>
        <position position="64"/>
    </location>
    <ligand>
        <name>Zn(2+)</name>
        <dbReference type="ChEBI" id="CHEBI:29105"/>
        <label>1</label>
        <note>catalytic</note>
    </ligand>
</feature>
<protein>
    <recommendedName>
        <fullName evidence="8">Ribonuclease Z</fullName>
        <shortName evidence="8">RNase Z</shortName>
        <ecNumber evidence="8">3.1.26.11</ecNumber>
    </recommendedName>
    <alternativeName>
        <fullName evidence="8">tRNA 3 endonuclease</fullName>
    </alternativeName>
    <alternativeName>
        <fullName evidence="8">tRNase Z</fullName>
    </alternativeName>
</protein>
<evidence type="ECO:0000256" key="1">
    <source>
        <dbReference type="ARBA" id="ARBA00011738"/>
    </source>
</evidence>
<dbReference type="PANTHER" id="PTHR46018:SF2">
    <property type="entry name" value="ZINC PHOSPHODIESTERASE ELAC PROTEIN 1"/>
    <property type="match status" value="1"/>
</dbReference>
<dbReference type="Proteomes" id="UP000255233">
    <property type="component" value="Unassembled WGS sequence"/>
</dbReference>
<gene>
    <name evidence="9" type="primary">rbn</name>
    <name evidence="8" type="synonym">rnz</name>
    <name evidence="9" type="ORF">NCTC11190_01243</name>
</gene>
<dbReference type="EC" id="3.1.26.11" evidence="8"/>
<dbReference type="Pfam" id="PF23023">
    <property type="entry name" value="Anti-Pycsar_Apyc1"/>
    <property type="match status" value="1"/>
</dbReference>
<keyword evidence="7 8" id="KW-0862">Zinc</keyword>
<dbReference type="SUPFAM" id="SSF56281">
    <property type="entry name" value="Metallo-hydrolase/oxidoreductase"/>
    <property type="match status" value="1"/>
</dbReference>
<reference evidence="9 10" key="1">
    <citation type="submission" date="2018-06" db="EMBL/GenBank/DDBJ databases">
        <authorList>
            <consortium name="Pathogen Informatics"/>
            <person name="Doyle S."/>
        </authorList>
    </citation>
    <scope>NUCLEOTIDE SEQUENCE [LARGE SCALE GENOMIC DNA]</scope>
    <source>
        <strain evidence="9 10">NCTC11190</strain>
    </source>
</reference>
<keyword evidence="5 8" id="KW-0255">Endonuclease</keyword>
<dbReference type="STRING" id="880526.GCA_000427365_00202"/>
<name>A0A379MRE7_9BACT</name>
<keyword evidence="2 8" id="KW-0819">tRNA processing</keyword>
<feature type="binding site" evidence="8">
    <location>
        <position position="62"/>
    </location>
    <ligand>
        <name>Zn(2+)</name>
        <dbReference type="ChEBI" id="CHEBI:29105"/>
        <label>1</label>
        <note>catalytic</note>
    </ligand>
</feature>
<organism evidence="9 10">
    <name type="scientific">Rikenella microfusus</name>
    <dbReference type="NCBI Taxonomy" id="28139"/>
    <lineage>
        <taxon>Bacteria</taxon>
        <taxon>Pseudomonadati</taxon>
        <taxon>Bacteroidota</taxon>
        <taxon>Bacteroidia</taxon>
        <taxon>Bacteroidales</taxon>
        <taxon>Rikenellaceae</taxon>
        <taxon>Rikenella</taxon>
    </lineage>
</organism>
<evidence type="ECO:0000313" key="10">
    <source>
        <dbReference type="Proteomes" id="UP000255233"/>
    </source>
</evidence>
<feature type="binding site" evidence="8">
    <location>
        <position position="66"/>
    </location>
    <ligand>
        <name>Zn(2+)</name>
        <dbReference type="ChEBI" id="CHEBI:29105"/>
        <label>2</label>
        <note>catalytic</note>
    </ligand>
</feature>
<feature type="binding site" evidence="8">
    <location>
        <position position="212"/>
    </location>
    <ligand>
        <name>Zn(2+)</name>
        <dbReference type="ChEBI" id="CHEBI:29105"/>
        <label>2</label>
        <note>catalytic</note>
    </ligand>
</feature>
<accession>A0A379MRE7</accession>
<feature type="binding site" evidence="8">
    <location>
        <position position="67"/>
    </location>
    <ligand>
        <name>Zn(2+)</name>
        <dbReference type="ChEBI" id="CHEBI:29105"/>
        <label>2</label>
        <note>catalytic</note>
    </ligand>
</feature>
<comment type="similarity">
    <text evidence="8">Belongs to the RNase Z family.</text>
</comment>
<evidence type="ECO:0000256" key="7">
    <source>
        <dbReference type="ARBA" id="ARBA00022833"/>
    </source>
</evidence>